<dbReference type="Pfam" id="PF00884">
    <property type="entry name" value="Sulfatase"/>
    <property type="match status" value="1"/>
</dbReference>
<reference evidence="5" key="1">
    <citation type="submission" date="2018-05" db="EMBL/GenBank/DDBJ databases">
        <authorList>
            <person name="Lanie J.A."/>
            <person name="Ng W.-L."/>
            <person name="Kazmierczak K.M."/>
            <person name="Andrzejewski T.M."/>
            <person name="Davidsen T.M."/>
            <person name="Wayne K.J."/>
            <person name="Tettelin H."/>
            <person name="Glass J.I."/>
            <person name="Rusch D."/>
            <person name="Podicherti R."/>
            <person name="Tsui H.-C.T."/>
            <person name="Winkler M.E."/>
        </authorList>
    </citation>
    <scope>NUCLEOTIDE SEQUENCE</scope>
</reference>
<feature type="non-terminal residue" evidence="5">
    <location>
        <position position="561"/>
    </location>
</feature>
<proteinExistence type="predicted"/>
<keyword evidence="3" id="KW-0472">Membrane</keyword>
<sequence>MDNLILNLDSNLFWSYGILLALCTISLCFWSGKNHEVTKYLNAVAAVLIVLPLVGLVSHKISPHNSDFFAPIHSDQKHAGSKPDIYYIILDAYMRDDVMKEFWGFDNSAFVKSLESRGFYVAPKSRSNYQQTVFSLASSLNMDYLPIDLEIDTTYQINNFPLIEAIAENRVVNFLKSIGYLYIHLSDDAAETKKNGQADIVITNRKYISSFSQYILSKTILKNTKLASLDRVQVKRNNILYGFKKLEEIPKIDQPTFTFAHFMMPHEPQAFDKNGDVPDPATPASEKYFGEILYANKKLEHLVNSILAGSDTPPIILIQGDHGYLTTASTRPNAAQIKKGYSNLSAYYLPGIMKDKLYKTITPVNSFRLIFDYYFGAKLGLLEDKSYFSTTYTFARKFISIPNEDSLSNGTSAWIKSLKQMILERPNYAEAYTMLGTYYFKLTRFPEAMAAWEKALSIKPDLTWAHIYRAENFFREKNYPKAINSIEKAIHLNSEIADAYTLLGKASLLLNDRKKSLLAFEKSAQISPNFLKFNDLGVAYFHFGKNKEAILHLKSAVKLNP</sequence>
<evidence type="ECO:0000256" key="2">
    <source>
        <dbReference type="ARBA" id="ARBA00022803"/>
    </source>
</evidence>
<dbReference type="InterPro" id="IPR013105">
    <property type="entry name" value="TPR_2"/>
</dbReference>
<evidence type="ECO:0000259" key="4">
    <source>
        <dbReference type="Pfam" id="PF00884"/>
    </source>
</evidence>
<dbReference type="InterPro" id="IPR000917">
    <property type="entry name" value="Sulfatase_N"/>
</dbReference>
<gene>
    <name evidence="5" type="ORF">METZ01_LOCUS146998</name>
</gene>
<dbReference type="SMART" id="SM00028">
    <property type="entry name" value="TPR"/>
    <property type="match status" value="3"/>
</dbReference>
<dbReference type="Pfam" id="PF07719">
    <property type="entry name" value="TPR_2"/>
    <property type="match status" value="1"/>
</dbReference>
<dbReference type="InterPro" id="IPR019734">
    <property type="entry name" value="TPR_rpt"/>
</dbReference>
<organism evidence="5">
    <name type="scientific">marine metagenome</name>
    <dbReference type="NCBI Taxonomy" id="408172"/>
    <lineage>
        <taxon>unclassified sequences</taxon>
        <taxon>metagenomes</taxon>
        <taxon>ecological metagenomes</taxon>
    </lineage>
</organism>
<feature type="transmembrane region" description="Helical" evidence="3">
    <location>
        <begin position="37"/>
        <end position="57"/>
    </location>
</feature>
<dbReference type="Gene3D" id="3.40.720.10">
    <property type="entry name" value="Alkaline Phosphatase, subunit A"/>
    <property type="match status" value="1"/>
</dbReference>
<dbReference type="InterPro" id="IPR017850">
    <property type="entry name" value="Alkaline_phosphatase_core_sf"/>
</dbReference>
<keyword evidence="3" id="KW-1133">Transmembrane helix</keyword>
<dbReference type="InterPro" id="IPR011990">
    <property type="entry name" value="TPR-like_helical_dom_sf"/>
</dbReference>
<evidence type="ECO:0000256" key="1">
    <source>
        <dbReference type="ARBA" id="ARBA00022737"/>
    </source>
</evidence>
<dbReference type="Pfam" id="PF13181">
    <property type="entry name" value="TPR_8"/>
    <property type="match status" value="1"/>
</dbReference>
<evidence type="ECO:0000313" key="5">
    <source>
        <dbReference type="EMBL" id="SVA94144.1"/>
    </source>
</evidence>
<accession>A0A381ZYG3</accession>
<name>A0A381ZYG3_9ZZZZ</name>
<keyword evidence="3" id="KW-0812">Transmembrane</keyword>
<keyword evidence="2" id="KW-0802">TPR repeat</keyword>
<dbReference type="AlphaFoldDB" id="A0A381ZYG3"/>
<dbReference type="InterPro" id="IPR051685">
    <property type="entry name" value="Ycf3/AcsC/BcsC/TPR_MFPF"/>
</dbReference>
<evidence type="ECO:0000256" key="3">
    <source>
        <dbReference type="SAM" id="Phobius"/>
    </source>
</evidence>
<dbReference type="EMBL" id="UINC01023122">
    <property type="protein sequence ID" value="SVA94144.1"/>
    <property type="molecule type" value="Genomic_DNA"/>
</dbReference>
<dbReference type="PROSITE" id="PS50293">
    <property type="entry name" value="TPR_REGION"/>
    <property type="match status" value="2"/>
</dbReference>
<feature type="transmembrane region" description="Helical" evidence="3">
    <location>
        <begin position="12"/>
        <end position="30"/>
    </location>
</feature>
<dbReference type="SUPFAM" id="SSF48452">
    <property type="entry name" value="TPR-like"/>
    <property type="match status" value="1"/>
</dbReference>
<feature type="domain" description="Sulfatase N-terminal" evidence="4">
    <location>
        <begin position="168"/>
        <end position="328"/>
    </location>
</feature>
<keyword evidence="1" id="KW-0677">Repeat</keyword>
<dbReference type="PANTHER" id="PTHR44943">
    <property type="entry name" value="CELLULOSE SYNTHASE OPERON PROTEIN C"/>
    <property type="match status" value="1"/>
</dbReference>
<dbReference type="PROSITE" id="PS50005">
    <property type="entry name" value="TPR"/>
    <property type="match status" value="2"/>
</dbReference>
<dbReference type="Gene3D" id="1.25.40.10">
    <property type="entry name" value="Tetratricopeptide repeat domain"/>
    <property type="match status" value="1"/>
</dbReference>
<protein>
    <recommendedName>
        <fullName evidence="4">Sulfatase N-terminal domain-containing protein</fullName>
    </recommendedName>
</protein>
<dbReference type="PANTHER" id="PTHR44943:SF8">
    <property type="entry name" value="TPR REPEAT-CONTAINING PROTEIN MJ0263"/>
    <property type="match status" value="1"/>
</dbReference>